<dbReference type="Proteomes" id="UP001138500">
    <property type="component" value="Unassembled WGS sequence"/>
</dbReference>
<gene>
    <name evidence="1" type="ORF">Tdes44962_MAKER09819</name>
</gene>
<dbReference type="AlphaFoldDB" id="A0A9W7SRG9"/>
<proteinExistence type="predicted"/>
<reference evidence="1 2" key="2">
    <citation type="journal article" date="2021" name="Curr. Genet.">
        <title>Genetic response to nitrogen starvation in the aggressive Eucalyptus foliar pathogen Teratosphaeria destructans.</title>
        <authorList>
            <person name="Havenga M."/>
            <person name="Wingfield B.D."/>
            <person name="Wingfield M.J."/>
            <person name="Dreyer L.L."/>
            <person name="Roets F."/>
            <person name="Aylward J."/>
        </authorList>
    </citation>
    <scope>NUCLEOTIDE SEQUENCE [LARGE SCALE GENOMIC DNA]</scope>
    <source>
        <strain evidence="1">CMW44962</strain>
    </source>
</reference>
<organism evidence="1 2">
    <name type="scientific">Teratosphaeria destructans</name>
    <dbReference type="NCBI Taxonomy" id="418781"/>
    <lineage>
        <taxon>Eukaryota</taxon>
        <taxon>Fungi</taxon>
        <taxon>Dikarya</taxon>
        <taxon>Ascomycota</taxon>
        <taxon>Pezizomycotina</taxon>
        <taxon>Dothideomycetes</taxon>
        <taxon>Dothideomycetidae</taxon>
        <taxon>Mycosphaerellales</taxon>
        <taxon>Teratosphaeriaceae</taxon>
        <taxon>Teratosphaeria</taxon>
    </lineage>
</organism>
<keyword evidence="2" id="KW-1185">Reference proteome</keyword>
<comment type="caution">
    <text evidence="1">The sequence shown here is derived from an EMBL/GenBank/DDBJ whole genome shotgun (WGS) entry which is preliminary data.</text>
</comment>
<evidence type="ECO:0000313" key="2">
    <source>
        <dbReference type="Proteomes" id="UP001138500"/>
    </source>
</evidence>
<name>A0A9W7SRG9_9PEZI</name>
<reference evidence="1 2" key="1">
    <citation type="journal article" date="2018" name="IMA Fungus">
        <title>IMA Genome-F 10: Nine draft genome sequences of Claviceps purpurea s.lat., including C. arundinis, C. humidiphila, and C. cf. spartinae, pseudomolecules for the pitch canker pathogen Fusarium circinatum, draft genome of Davidsoniella eucalypti, Grosmannia galeiformis, Quambalaria eucalypti, and Teratosphaeria destructans.</title>
        <authorList>
            <person name="Wingfield B.D."/>
            <person name="Liu M."/>
            <person name="Nguyen H.D."/>
            <person name="Lane F.A."/>
            <person name="Morgan S.W."/>
            <person name="De Vos L."/>
            <person name="Wilken P.M."/>
            <person name="Duong T.A."/>
            <person name="Aylward J."/>
            <person name="Coetzee M.P."/>
            <person name="Dadej K."/>
            <person name="De Beer Z.W."/>
            <person name="Findlay W."/>
            <person name="Havenga M."/>
            <person name="Kolarik M."/>
            <person name="Menzies J.G."/>
            <person name="Naidoo K."/>
            <person name="Pochopski O."/>
            <person name="Shoukouhi P."/>
            <person name="Santana Q.C."/>
            <person name="Seifert K.A."/>
            <person name="Soal N."/>
            <person name="Steenkamp E.T."/>
            <person name="Tatham C.T."/>
            <person name="van der Nest M.A."/>
            <person name="Wingfield M.J."/>
        </authorList>
    </citation>
    <scope>NUCLEOTIDE SEQUENCE [LARGE SCALE GENOMIC DNA]</scope>
    <source>
        <strain evidence="1">CMW44962</strain>
    </source>
</reference>
<evidence type="ECO:0000313" key="1">
    <source>
        <dbReference type="EMBL" id="KAH9827175.1"/>
    </source>
</evidence>
<feature type="non-terminal residue" evidence="1">
    <location>
        <position position="1"/>
    </location>
</feature>
<accession>A0A9W7SRG9</accession>
<protein>
    <submittedName>
        <fullName evidence="1">Uncharacterized protein</fullName>
    </submittedName>
</protein>
<sequence>AHDVGEVVGDGVAVEGGAAVDGVEALGGAFVDERHGFLEVVAEDLVDGGAVLPGVGFVLPDLDAREGGVGLQPLLTGVGGHGDAGIGAVDRDLEHLLALGAVHERGVDERHQGV</sequence>
<dbReference type="EMBL" id="RIBY02001904">
    <property type="protein sequence ID" value="KAH9827175.1"/>
    <property type="molecule type" value="Genomic_DNA"/>
</dbReference>